<organism evidence="1 2">
    <name type="scientific">Sistotremastrum niveocremeum HHB9708</name>
    <dbReference type="NCBI Taxonomy" id="1314777"/>
    <lineage>
        <taxon>Eukaryota</taxon>
        <taxon>Fungi</taxon>
        <taxon>Dikarya</taxon>
        <taxon>Basidiomycota</taxon>
        <taxon>Agaricomycotina</taxon>
        <taxon>Agaricomycetes</taxon>
        <taxon>Sistotremastrales</taxon>
        <taxon>Sistotremastraceae</taxon>
        <taxon>Sertulicium</taxon>
        <taxon>Sertulicium niveocremeum</taxon>
    </lineage>
</organism>
<dbReference type="OrthoDB" id="2269034at2759"/>
<proteinExistence type="predicted"/>
<evidence type="ECO:0000313" key="2">
    <source>
        <dbReference type="Proteomes" id="UP000076722"/>
    </source>
</evidence>
<evidence type="ECO:0008006" key="3">
    <source>
        <dbReference type="Google" id="ProtNLM"/>
    </source>
</evidence>
<name>A0A164N956_9AGAM</name>
<dbReference type="SUPFAM" id="SSF52047">
    <property type="entry name" value="RNI-like"/>
    <property type="match status" value="1"/>
</dbReference>
<protein>
    <recommendedName>
        <fullName evidence="3">F-box domain-containing protein</fullName>
    </recommendedName>
</protein>
<dbReference type="Proteomes" id="UP000076722">
    <property type="component" value="Unassembled WGS sequence"/>
</dbReference>
<evidence type="ECO:0000313" key="1">
    <source>
        <dbReference type="EMBL" id="KZS87472.1"/>
    </source>
</evidence>
<dbReference type="InterPro" id="IPR032675">
    <property type="entry name" value="LRR_dom_sf"/>
</dbReference>
<reference evidence="1 2" key="1">
    <citation type="journal article" date="2016" name="Mol. Biol. Evol.">
        <title>Comparative Genomics of Early-Diverging Mushroom-Forming Fungi Provides Insights into the Origins of Lignocellulose Decay Capabilities.</title>
        <authorList>
            <person name="Nagy L.G."/>
            <person name="Riley R."/>
            <person name="Tritt A."/>
            <person name="Adam C."/>
            <person name="Daum C."/>
            <person name="Floudas D."/>
            <person name="Sun H."/>
            <person name="Yadav J.S."/>
            <person name="Pangilinan J."/>
            <person name="Larsson K.H."/>
            <person name="Matsuura K."/>
            <person name="Barry K."/>
            <person name="Labutti K."/>
            <person name="Kuo R."/>
            <person name="Ohm R.A."/>
            <person name="Bhattacharya S.S."/>
            <person name="Shirouzu T."/>
            <person name="Yoshinaga Y."/>
            <person name="Martin F.M."/>
            <person name="Grigoriev I.V."/>
            <person name="Hibbett D.S."/>
        </authorList>
    </citation>
    <scope>NUCLEOTIDE SEQUENCE [LARGE SCALE GENOMIC DNA]</scope>
    <source>
        <strain evidence="1 2">HHB9708</strain>
    </source>
</reference>
<dbReference type="Gene3D" id="3.80.10.10">
    <property type="entry name" value="Ribonuclease Inhibitor"/>
    <property type="match status" value="1"/>
</dbReference>
<accession>A0A164N956</accession>
<gene>
    <name evidence="1" type="ORF">SISNIDRAFT_302051</name>
</gene>
<dbReference type="STRING" id="1314777.A0A164N956"/>
<dbReference type="EMBL" id="KV419449">
    <property type="protein sequence ID" value="KZS87472.1"/>
    <property type="molecule type" value="Genomic_DNA"/>
</dbReference>
<keyword evidence="2" id="KW-1185">Reference proteome</keyword>
<dbReference type="AlphaFoldDB" id="A0A164N956"/>
<sequence length="423" mass="48397">MLLLMPSYPSCRLWRDIALRTPALWSLIHLHWPKDVIQRFLERSGNYSLKVVIPRMVLSYGEAPDHLLRNLFLRANELVAFDESLDDGGNTWVSVPTPRLRRLDLSVDRAHGTGSLLIESIGNPPAELEHLELNCVNLLSAFSSCSKLQTLVLKGDVSATVEDWERFFDVAAQLPHLYNLSLVNKSFPLLGMDRVFELKSIHSLTIQSSKFEASIVALSTLVLPNLSFISVHFPEWKISSWYTLMLLLPRWKHVSCKFHIENWHGLDIELCEDKDLPFRTVHLAFDKVDGRIESRNEQAWINTCLRHRAFQSIPFHNISGIWLDGISISPWTGDMLLAFLKNFTPLLIPSTTTPSVNVPITPNEVVNRLGTFETGRAFDRLHLRFGRQESPQLEEADGEAPQDERTLTIWGSYIWNENSRLRV</sequence>